<sequence length="90" mass="9549">MDAEAAGKVAGSRQGRQAAELEPWRLPRGRLALSPSRLAAAFNAVGWAGFYKPYPLGAQCHGGQAIMAYVEPYALQSMMTTTTAPPTPLT</sequence>
<evidence type="ECO:0000313" key="3">
    <source>
        <dbReference type="Proteomes" id="UP001231189"/>
    </source>
</evidence>
<dbReference type="AlphaFoldDB" id="A0AAD8T5Q6"/>
<accession>A0AAD8T5Q6</accession>
<reference evidence="2" key="1">
    <citation type="submission" date="2023-07" db="EMBL/GenBank/DDBJ databases">
        <title>A chromosome-level genome assembly of Lolium multiflorum.</title>
        <authorList>
            <person name="Chen Y."/>
            <person name="Copetti D."/>
            <person name="Kolliker R."/>
            <person name="Studer B."/>
        </authorList>
    </citation>
    <scope>NUCLEOTIDE SEQUENCE</scope>
    <source>
        <strain evidence="2">02402/16</strain>
        <tissue evidence="2">Leaf</tissue>
    </source>
</reference>
<protein>
    <submittedName>
        <fullName evidence="2">Uncharacterized protein</fullName>
    </submittedName>
</protein>
<feature type="region of interest" description="Disordered" evidence="1">
    <location>
        <begin position="1"/>
        <end position="21"/>
    </location>
</feature>
<organism evidence="2 3">
    <name type="scientific">Lolium multiflorum</name>
    <name type="common">Italian ryegrass</name>
    <name type="synonym">Lolium perenne subsp. multiflorum</name>
    <dbReference type="NCBI Taxonomy" id="4521"/>
    <lineage>
        <taxon>Eukaryota</taxon>
        <taxon>Viridiplantae</taxon>
        <taxon>Streptophyta</taxon>
        <taxon>Embryophyta</taxon>
        <taxon>Tracheophyta</taxon>
        <taxon>Spermatophyta</taxon>
        <taxon>Magnoliopsida</taxon>
        <taxon>Liliopsida</taxon>
        <taxon>Poales</taxon>
        <taxon>Poaceae</taxon>
        <taxon>BOP clade</taxon>
        <taxon>Pooideae</taxon>
        <taxon>Poodae</taxon>
        <taxon>Poeae</taxon>
        <taxon>Poeae Chloroplast Group 2 (Poeae type)</taxon>
        <taxon>Loliodinae</taxon>
        <taxon>Loliinae</taxon>
        <taxon>Lolium</taxon>
    </lineage>
</organism>
<dbReference type="Proteomes" id="UP001231189">
    <property type="component" value="Unassembled WGS sequence"/>
</dbReference>
<keyword evidence="3" id="KW-1185">Reference proteome</keyword>
<gene>
    <name evidence="2" type="ORF">QYE76_058183</name>
</gene>
<evidence type="ECO:0000313" key="2">
    <source>
        <dbReference type="EMBL" id="KAK1670024.1"/>
    </source>
</evidence>
<evidence type="ECO:0000256" key="1">
    <source>
        <dbReference type="SAM" id="MobiDB-lite"/>
    </source>
</evidence>
<proteinExistence type="predicted"/>
<comment type="caution">
    <text evidence="2">The sequence shown here is derived from an EMBL/GenBank/DDBJ whole genome shotgun (WGS) entry which is preliminary data.</text>
</comment>
<name>A0AAD8T5Q6_LOLMU</name>
<dbReference type="EMBL" id="JAUUTY010000003">
    <property type="protein sequence ID" value="KAK1670024.1"/>
    <property type="molecule type" value="Genomic_DNA"/>
</dbReference>